<organism evidence="4 5">
    <name type="scientific">Deinococcus radiophilus</name>
    <dbReference type="NCBI Taxonomy" id="32062"/>
    <lineage>
        <taxon>Bacteria</taxon>
        <taxon>Thermotogati</taxon>
        <taxon>Deinococcota</taxon>
        <taxon>Deinococci</taxon>
        <taxon>Deinococcales</taxon>
        <taxon>Deinococcaceae</taxon>
        <taxon>Deinococcus</taxon>
    </lineage>
</organism>
<reference evidence="4 5" key="1">
    <citation type="submission" date="2018-12" db="EMBL/GenBank/DDBJ databases">
        <title>Deinococcus radiophilus ATCC 27603 genome sequencing and assembly.</title>
        <authorList>
            <person name="Maclea K.S."/>
            <person name="Maynard C.R."/>
        </authorList>
    </citation>
    <scope>NUCLEOTIDE SEQUENCE [LARGE SCALE GENOMIC DNA]</scope>
    <source>
        <strain evidence="4 5">ATCC 27603</strain>
    </source>
</reference>
<feature type="compositionally biased region" description="Polar residues" evidence="1">
    <location>
        <begin position="98"/>
        <end position="113"/>
    </location>
</feature>
<comment type="caution">
    <text evidence="4">The sequence shown here is derived from an EMBL/GenBank/DDBJ whole genome shotgun (WGS) entry which is preliminary data.</text>
</comment>
<keyword evidence="5" id="KW-1185">Reference proteome</keyword>
<dbReference type="OrthoDB" id="61310at2"/>
<dbReference type="EMBL" id="RXPE01000042">
    <property type="protein sequence ID" value="RTR23131.1"/>
    <property type="molecule type" value="Genomic_DNA"/>
</dbReference>
<dbReference type="Pfam" id="PF01609">
    <property type="entry name" value="DDE_Tnp_1"/>
    <property type="match status" value="1"/>
</dbReference>
<dbReference type="InterPro" id="IPR025161">
    <property type="entry name" value="IS402-like_dom"/>
</dbReference>
<protein>
    <submittedName>
        <fullName evidence="4">IS5 family transposase</fullName>
    </submittedName>
</protein>
<gene>
    <name evidence="4" type="ORF">EJ104_12570</name>
</gene>
<name>A0A3S0RBB4_9DEIO</name>
<evidence type="ECO:0000313" key="5">
    <source>
        <dbReference type="Proteomes" id="UP000277766"/>
    </source>
</evidence>
<sequence>MGMSSVYSSDLTNAEWMILEPLFPPVCSTGRPRKWSWRDILNGIFYVLRGGIAWRLMPHDLPPWQTVYHYHRLWRKQGLWKAIHAVLRERVRVQAGHSPTPSAGIIDSQSVKTTEAGGPRGYDGGKKVNGRKRHILVDTMGLVMAIKVHEADYQDRAGAILLLRDLPNVFPRMQHLWADQGYTGKLGAEIRKHLGWTLEIVKHPWSGRQSTWAPKDAPPPPVEVPTGFVVLKRRWVVERTFAWIGKSRRMSRDYEALSETSENLVYEVMIRLMVKRLAKIVT</sequence>
<dbReference type="Proteomes" id="UP000277766">
    <property type="component" value="Unassembled WGS sequence"/>
</dbReference>
<dbReference type="GO" id="GO:0003677">
    <property type="term" value="F:DNA binding"/>
    <property type="evidence" value="ECO:0007669"/>
    <property type="project" value="InterPro"/>
</dbReference>
<accession>A0A3S0RBB4</accession>
<dbReference type="AlphaFoldDB" id="A0A3S0RBB4"/>
<feature type="domain" description="Insertion element IS402-like" evidence="3">
    <location>
        <begin position="11"/>
        <end position="84"/>
    </location>
</feature>
<dbReference type="InterPro" id="IPR002559">
    <property type="entry name" value="Transposase_11"/>
</dbReference>
<evidence type="ECO:0000313" key="4">
    <source>
        <dbReference type="EMBL" id="RTR23131.1"/>
    </source>
</evidence>
<feature type="domain" description="Transposase IS4-like" evidence="2">
    <location>
        <begin position="100"/>
        <end position="265"/>
    </location>
</feature>
<evidence type="ECO:0000256" key="1">
    <source>
        <dbReference type="SAM" id="MobiDB-lite"/>
    </source>
</evidence>
<feature type="region of interest" description="Disordered" evidence="1">
    <location>
        <begin position="98"/>
        <end position="127"/>
    </location>
</feature>
<dbReference type="RefSeq" id="WP_013616019.1">
    <property type="nucleotide sequence ID" value="NZ_CP086384.1"/>
</dbReference>
<proteinExistence type="predicted"/>
<dbReference type="GO" id="GO:0004803">
    <property type="term" value="F:transposase activity"/>
    <property type="evidence" value="ECO:0007669"/>
    <property type="project" value="InterPro"/>
</dbReference>
<dbReference type="GO" id="GO:0006313">
    <property type="term" value="P:DNA transposition"/>
    <property type="evidence" value="ECO:0007669"/>
    <property type="project" value="InterPro"/>
</dbReference>
<dbReference type="Pfam" id="PF13340">
    <property type="entry name" value="DUF4096"/>
    <property type="match status" value="1"/>
</dbReference>
<dbReference type="NCBIfam" id="NF033580">
    <property type="entry name" value="transpos_IS5_3"/>
    <property type="match status" value="1"/>
</dbReference>
<evidence type="ECO:0000259" key="2">
    <source>
        <dbReference type="Pfam" id="PF01609"/>
    </source>
</evidence>
<dbReference type="PANTHER" id="PTHR30007:SF0">
    <property type="entry name" value="TRANSPOSASE"/>
    <property type="match status" value="1"/>
</dbReference>
<evidence type="ECO:0000259" key="3">
    <source>
        <dbReference type="Pfam" id="PF13340"/>
    </source>
</evidence>
<dbReference type="PANTHER" id="PTHR30007">
    <property type="entry name" value="PHP DOMAIN PROTEIN"/>
    <property type="match status" value="1"/>
</dbReference>